<name>A0A371HVB7_MUCPR</name>
<gene>
    <name evidence="1" type="primary">UGT80A2</name>
    <name evidence="1" type="ORF">CR513_09229</name>
</gene>
<organism evidence="1 2">
    <name type="scientific">Mucuna pruriens</name>
    <name type="common">Velvet bean</name>
    <name type="synonym">Dolichos pruriens</name>
    <dbReference type="NCBI Taxonomy" id="157652"/>
    <lineage>
        <taxon>Eukaryota</taxon>
        <taxon>Viridiplantae</taxon>
        <taxon>Streptophyta</taxon>
        <taxon>Embryophyta</taxon>
        <taxon>Tracheophyta</taxon>
        <taxon>Spermatophyta</taxon>
        <taxon>Magnoliopsida</taxon>
        <taxon>eudicotyledons</taxon>
        <taxon>Gunneridae</taxon>
        <taxon>Pentapetalae</taxon>
        <taxon>rosids</taxon>
        <taxon>fabids</taxon>
        <taxon>Fabales</taxon>
        <taxon>Fabaceae</taxon>
        <taxon>Papilionoideae</taxon>
        <taxon>50 kb inversion clade</taxon>
        <taxon>NPAAA clade</taxon>
        <taxon>indigoferoid/millettioid clade</taxon>
        <taxon>Phaseoleae</taxon>
        <taxon>Mucuna</taxon>
    </lineage>
</organism>
<dbReference type="InterPro" id="IPR050426">
    <property type="entry name" value="Glycosyltransferase_28"/>
</dbReference>
<dbReference type="AlphaFoldDB" id="A0A371HVB7"/>
<feature type="non-terminal residue" evidence="1">
    <location>
        <position position="239"/>
    </location>
</feature>
<feature type="non-terminal residue" evidence="1">
    <location>
        <position position="1"/>
    </location>
</feature>
<evidence type="ECO:0000313" key="1">
    <source>
        <dbReference type="EMBL" id="RDY06736.1"/>
    </source>
</evidence>
<sequence>MKIRREEPMEILVDNKLAISLAKHLVGHGRRKVELKYCITNEQVVDILTKPLKSDQFKMIRDMIGVHHGGAGTTAAGLKAACPTTIVPFFGDQPFWGERVHARGVGPPPILVDEFSLPKLVDAINFMLDPKVKERAIELAKSMESEDGVKGAVNAFFKQLPQKKPEPDAEPQPSSFFSMVKWAVECFGPDGEVGCGMFWPPCKTHNINRIRARLLPSPLNEDDKLASTEIDNGFLYGVY</sequence>
<dbReference type="EMBL" id="QJKJ01001627">
    <property type="protein sequence ID" value="RDY06736.1"/>
    <property type="molecule type" value="Genomic_DNA"/>
</dbReference>
<dbReference type="PANTHER" id="PTHR48050">
    <property type="entry name" value="STEROL 3-BETA-GLUCOSYLTRANSFERASE"/>
    <property type="match status" value="1"/>
</dbReference>
<evidence type="ECO:0000313" key="2">
    <source>
        <dbReference type="Proteomes" id="UP000257109"/>
    </source>
</evidence>
<dbReference type="OrthoDB" id="5835829at2759"/>
<keyword evidence="2" id="KW-1185">Reference proteome</keyword>
<accession>A0A371HVB7</accession>
<reference evidence="1" key="1">
    <citation type="submission" date="2018-05" db="EMBL/GenBank/DDBJ databases">
        <title>Draft genome of Mucuna pruriens seed.</title>
        <authorList>
            <person name="Nnadi N.E."/>
            <person name="Vos R."/>
            <person name="Hasami M.H."/>
            <person name="Devisetty U.K."/>
            <person name="Aguiy J.C."/>
        </authorList>
    </citation>
    <scope>NUCLEOTIDE SEQUENCE [LARGE SCALE GENOMIC DNA]</scope>
    <source>
        <strain evidence="1">JCA_2017</strain>
    </source>
</reference>
<dbReference type="SUPFAM" id="SSF53756">
    <property type="entry name" value="UDP-Glycosyltransferase/glycogen phosphorylase"/>
    <property type="match status" value="1"/>
</dbReference>
<dbReference type="Gene3D" id="3.40.50.2000">
    <property type="entry name" value="Glycogen Phosphorylase B"/>
    <property type="match status" value="1"/>
</dbReference>
<protein>
    <submittedName>
        <fullName evidence="1">Sterol 3-beta-glucosyltransferase UGT80A2</fullName>
    </submittedName>
</protein>
<comment type="caution">
    <text evidence="1">The sequence shown here is derived from an EMBL/GenBank/DDBJ whole genome shotgun (WGS) entry which is preliminary data.</text>
</comment>
<proteinExistence type="predicted"/>
<dbReference type="GO" id="GO:0016740">
    <property type="term" value="F:transferase activity"/>
    <property type="evidence" value="ECO:0007669"/>
    <property type="project" value="UniProtKB-KW"/>
</dbReference>
<dbReference type="Proteomes" id="UP000257109">
    <property type="component" value="Unassembled WGS sequence"/>
</dbReference>
<dbReference type="PANTHER" id="PTHR48050:SF13">
    <property type="entry name" value="STEROL 3-BETA-GLUCOSYLTRANSFERASE UGT80A2"/>
    <property type="match status" value="1"/>
</dbReference>